<dbReference type="EMBL" id="AFRT01001429">
    <property type="protein sequence ID" value="ELU40471.1"/>
    <property type="molecule type" value="Genomic_DNA"/>
</dbReference>
<dbReference type="HOGENOM" id="CLU_2689501_0_0_1"/>
<dbReference type="AlphaFoldDB" id="L8WQQ6"/>
<sequence length="74" mass="8310">MTSLASICIYSTPLSATMSEQIPRTGSIHASSPRRSRKMRTCSYSILRRLCHHGPDPGRRGYDIAKNTLYRLLA</sequence>
<comment type="caution">
    <text evidence="1">The sequence shown here is derived from an EMBL/GenBank/DDBJ whole genome shotgun (WGS) entry which is preliminary data.</text>
</comment>
<evidence type="ECO:0000313" key="1">
    <source>
        <dbReference type="EMBL" id="ELU40471.1"/>
    </source>
</evidence>
<keyword evidence="2" id="KW-1185">Reference proteome</keyword>
<dbReference type="Proteomes" id="UP000011668">
    <property type="component" value="Unassembled WGS sequence"/>
</dbReference>
<protein>
    <submittedName>
        <fullName evidence="1">Uncharacterized protein</fullName>
    </submittedName>
</protein>
<reference evidence="1 2" key="1">
    <citation type="journal article" date="2013" name="Nat. Commun.">
        <title>The evolution and pathogenic mechanisms of the rice sheath blight pathogen.</title>
        <authorList>
            <person name="Zheng A."/>
            <person name="Lin R."/>
            <person name="Xu L."/>
            <person name="Qin P."/>
            <person name="Tang C."/>
            <person name="Ai P."/>
            <person name="Zhang D."/>
            <person name="Liu Y."/>
            <person name="Sun Z."/>
            <person name="Feng H."/>
            <person name="Wang Y."/>
            <person name="Chen Y."/>
            <person name="Liang X."/>
            <person name="Fu R."/>
            <person name="Li Q."/>
            <person name="Zhang J."/>
            <person name="Yu X."/>
            <person name="Xie Z."/>
            <person name="Ding L."/>
            <person name="Guan P."/>
            <person name="Tang J."/>
            <person name="Liang Y."/>
            <person name="Wang S."/>
            <person name="Deng Q."/>
            <person name="Li S."/>
            <person name="Zhu J."/>
            <person name="Wang L."/>
            <person name="Liu H."/>
            <person name="Li P."/>
        </authorList>
    </citation>
    <scope>NUCLEOTIDE SEQUENCE [LARGE SCALE GENOMIC DNA]</scope>
    <source>
        <strain evidence="2">AG-1 IA</strain>
    </source>
</reference>
<evidence type="ECO:0000313" key="2">
    <source>
        <dbReference type="Proteomes" id="UP000011668"/>
    </source>
</evidence>
<gene>
    <name evidence="1" type="ORF">AG1IA_05497</name>
</gene>
<proteinExistence type="predicted"/>
<accession>L8WQQ6</accession>
<name>L8WQQ6_THACA</name>
<organism evidence="1 2">
    <name type="scientific">Thanatephorus cucumeris (strain AG1-IA)</name>
    <name type="common">Rice sheath blight fungus</name>
    <name type="synonym">Rhizoctonia solani</name>
    <dbReference type="NCBI Taxonomy" id="983506"/>
    <lineage>
        <taxon>Eukaryota</taxon>
        <taxon>Fungi</taxon>
        <taxon>Dikarya</taxon>
        <taxon>Basidiomycota</taxon>
        <taxon>Agaricomycotina</taxon>
        <taxon>Agaricomycetes</taxon>
        <taxon>Cantharellales</taxon>
        <taxon>Ceratobasidiaceae</taxon>
        <taxon>Rhizoctonia</taxon>
        <taxon>Rhizoctonia solani AG-1</taxon>
    </lineage>
</organism>